<evidence type="ECO:0000259" key="1">
    <source>
        <dbReference type="Pfam" id="PF12937"/>
    </source>
</evidence>
<protein>
    <recommendedName>
        <fullName evidence="1">F-box domain-containing protein</fullName>
    </recommendedName>
</protein>
<organism evidence="2 3">
    <name type="scientific">Eragrostis curvula</name>
    <name type="common">weeping love grass</name>
    <dbReference type="NCBI Taxonomy" id="38414"/>
    <lineage>
        <taxon>Eukaryota</taxon>
        <taxon>Viridiplantae</taxon>
        <taxon>Streptophyta</taxon>
        <taxon>Embryophyta</taxon>
        <taxon>Tracheophyta</taxon>
        <taxon>Spermatophyta</taxon>
        <taxon>Magnoliopsida</taxon>
        <taxon>Liliopsida</taxon>
        <taxon>Poales</taxon>
        <taxon>Poaceae</taxon>
        <taxon>PACMAD clade</taxon>
        <taxon>Chloridoideae</taxon>
        <taxon>Eragrostideae</taxon>
        <taxon>Eragrostidinae</taxon>
        <taxon>Eragrostis</taxon>
    </lineage>
</organism>
<dbReference type="Gramene" id="TVU03120">
    <property type="protein sequence ID" value="TVU03120"/>
    <property type="gene ID" value="EJB05_51356"/>
</dbReference>
<feature type="non-terminal residue" evidence="2">
    <location>
        <position position="1"/>
    </location>
</feature>
<dbReference type="OrthoDB" id="2095648at2759"/>
<dbReference type="PANTHER" id="PTHR38926">
    <property type="entry name" value="F-BOX DOMAIN CONTAINING PROTEIN, EXPRESSED"/>
    <property type="match status" value="1"/>
</dbReference>
<dbReference type="SUPFAM" id="SSF81383">
    <property type="entry name" value="F-box domain"/>
    <property type="match status" value="1"/>
</dbReference>
<dbReference type="FunFam" id="1.20.1280.50:FF:000037">
    <property type="entry name" value="F-box protein SKIP19"/>
    <property type="match status" value="1"/>
</dbReference>
<evidence type="ECO:0000313" key="2">
    <source>
        <dbReference type="EMBL" id="TVU03120.1"/>
    </source>
</evidence>
<dbReference type="Pfam" id="PF12937">
    <property type="entry name" value="F-box-like"/>
    <property type="match status" value="1"/>
</dbReference>
<feature type="domain" description="F-box" evidence="1">
    <location>
        <begin position="17"/>
        <end position="58"/>
    </location>
</feature>
<dbReference type="Gene3D" id="3.80.10.10">
    <property type="entry name" value="Ribonuclease Inhibitor"/>
    <property type="match status" value="1"/>
</dbReference>
<name>A0A5J9SVV2_9POAL</name>
<dbReference type="Proteomes" id="UP000324897">
    <property type="component" value="Unassembled WGS sequence"/>
</dbReference>
<reference evidence="2 3" key="1">
    <citation type="journal article" date="2019" name="Sci. Rep.">
        <title>A high-quality genome of Eragrostis curvula grass provides insights into Poaceae evolution and supports new strategies to enhance forage quality.</title>
        <authorList>
            <person name="Carballo J."/>
            <person name="Santos B.A.C.M."/>
            <person name="Zappacosta D."/>
            <person name="Garbus I."/>
            <person name="Selva J.P."/>
            <person name="Gallo C.A."/>
            <person name="Diaz A."/>
            <person name="Albertini E."/>
            <person name="Caccamo M."/>
            <person name="Echenique V."/>
        </authorList>
    </citation>
    <scope>NUCLEOTIDE SEQUENCE [LARGE SCALE GENOMIC DNA]</scope>
    <source>
        <strain evidence="3">cv. Victoria</strain>
        <tissue evidence="2">Leaf</tissue>
    </source>
</reference>
<evidence type="ECO:0000313" key="3">
    <source>
        <dbReference type="Proteomes" id="UP000324897"/>
    </source>
</evidence>
<sequence>MEAPQAPGARNWSELHVDVLCLIFTKLDAIEVLMGAGLVCHSWLDTAKLSELWRSVDMSNPKVLEKMSGNVLCAMAKVAVDRSCGQLEAFVGMWFVTNDLLKYIGDRSPSLKVLRLFSCYISNVGVAWAIKEFPLLEDLELSLCLNVSAP</sequence>
<dbReference type="EMBL" id="RWGY01000226">
    <property type="protein sequence ID" value="TVU03120.1"/>
    <property type="molecule type" value="Genomic_DNA"/>
</dbReference>
<dbReference type="InterPro" id="IPR001810">
    <property type="entry name" value="F-box_dom"/>
</dbReference>
<comment type="caution">
    <text evidence="2">The sequence shown here is derived from an EMBL/GenBank/DDBJ whole genome shotgun (WGS) entry which is preliminary data.</text>
</comment>
<accession>A0A5J9SVV2</accession>
<dbReference type="SUPFAM" id="SSF52047">
    <property type="entry name" value="RNI-like"/>
    <property type="match status" value="1"/>
</dbReference>
<dbReference type="AlphaFoldDB" id="A0A5J9SVV2"/>
<gene>
    <name evidence="2" type="ORF">EJB05_51356</name>
</gene>
<dbReference type="InterPro" id="IPR032675">
    <property type="entry name" value="LRR_dom_sf"/>
</dbReference>
<proteinExistence type="predicted"/>
<keyword evidence="3" id="KW-1185">Reference proteome</keyword>
<dbReference type="PANTHER" id="PTHR38926:SF71">
    <property type="entry name" value="OS08G0194350 PROTEIN"/>
    <property type="match status" value="1"/>
</dbReference>
<dbReference type="InterPro" id="IPR036047">
    <property type="entry name" value="F-box-like_dom_sf"/>
</dbReference>